<sequence length="385" mass="42934">MLPEVSCFKVHSDFQTSLSPNDDGRVYNIPHNDGNAHPCSSNADDYEDDFVTSMGETSSSEGNVHINSDSTAQWNFLENLSKAVVSKWLWKIKYKSTSEIERYKARVVAKGFSQREEFDYLEILITLSKCPLLASKHVDTPLPINATLNYTESDDDHLLMNVLNHQRLVDHASLFPTNGSFSAIAMKALNFVVPSSSEDIDLSSQPNDLATNPLSLFLLSPFPLSYFPLVSSSILRDKTAISAFSPLYFPLESFHCQLMLCTQRVLSLPADALHTAGLSSPPSLTLRAHGLFVKKRTNRPKSTLGHLAWADAFVITADSVSMLSEACCTGKPVYVIGAERCTWNFAYFHKCLQERGMVRPFTGRENMTETWIYPPLQDTMEAADI</sequence>
<proteinExistence type="predicted"/>
<dbReference type="EMBL" id="BKCJ010000156">
    <property type="protein sequence ID" value="GEU30423.1"/>
    <property type="molecule type" value="Genomic_DNA"/>
</dbReference>
<name>A0A6L2J095_TANCI</name>
<dbReference type="InterPro" id="IPR009367">
    <property type="entry name" value="Elm1-like"/>
</dbReference>
<dbReference type="Pfam" id="PF06258">
    <property type="entry name" value="Mito_fiss_Elm1"/>
    <property type="match status" value="1"/>
</dbReference>
<gene>
    <name evidence="1" type="ORF">Tci_002401</name>
</gene>
<dbReference type="GO" id="GO:0005741">
    <property type="term" value="C:mitochondrial outer membrane"/>
    <property type="evidence" value="ECO:0007669"/>
    <property type="project" value="TreeGrafter"/>
</dbReference>
<dbReference type="PANTHER" id="PTHR33986:SF17">
    <property type="entry name" value="MITOCHONDRIAL FISSION PROTEIN ELM1"/>
    <property type="match status" value="1"/>
</dbReference>
<comment type="caution">
    <text evidence="1">The sequence shown here is derived from an EMBL/GenBank/DDBJ whole genome shotgun (WGS) entry which is preliminary data.</text>
</comment>
<dbReference type="PANTHER" id="PTHR33986">
    <property type="entry name" value="OS02G0535700 PROTEIN"/>
    <property type="match status" value="1"/>
</dbReference>
<reference evidence="1" key="1">
    <citation type="journal article" date="2019" name="Sci. Rep.">
        <title>Draft genome of Tanacetum cinerariifolium, the natural source of mosquito coil.</title>
        <authorList>
            <person name="Yamashiro T."/>
            <person name="Shiraishi A."/>
            <person name="Satake H."/>
            <person name="Nakayama K."/>
        </authorList>
    </citation>
    <scope>NUCLEOTIDE SEQUENCE</scope>
</reference>
<dbReference type="AlphaFoldDB" id="A0A6L2J095"/>
<accession>A0A6L2J095</accession>
<organism evidence="1">
    <name type="scientific">Tanacetum cinerariifolium</name>
    <name type="common">Dalmatian daisy</name>
    <name type="synonym">Chrysanthemum cinerariifolium</name>
    <dbReference type="NCBI Taxonomy" id="118510"/>
    <lineage>
        <taxon>Eukaryota</taxon>
        <taxon>Viridiplantae</taxon>
        <taxon>Streptophyta</taxon>
        <taxon>Embryophyta</taxon>
        <taxon>Tracheophyta</taxon>
        <taxon>Spermatophyta</taxon>
        <taxon>Magnoliopsida</taxon>
        <taxon>eudicotyledons</taxon>
        <taxon>Gunneridae</taxon>
        <taxon>Pentapetalae</taxon>
        <taxon>asterids</taxon>
        <taxon>campanulids</taxon>
        <taxon>Asterales</taxon>
        <taxon>Asteraceae</taxon>
        <taxon>Asteroideae</taxon>
        <taxon>Anthemideae</taxon>
        <taxon>Anthemidinae</taxon>
        <taxon>Tanacetum</taxon>
    </lineage>
</organism>
<evidence type="ECO:0000313" key="1">
    <source>
        <dbReference type="EMBL" id="GEU30423.1"/>
    </source>
</evidence>
<dbReference type="GO" id="GO:0000266">
    <property type="term" value="P:mitochondrial fission"/>
    <property type="evidence" value="ECO:0007669"/>
    <property type="project" value="TreeGrafter"/>
</dbReference>
<protein>
    <submittedName>
        <fullName evidence="1">Uncharacterized protein</fullName>
    </submittedName>
</protein>